<evidence type="ECO:0000313" key="1">
    <source>
        <dbReference type="EMBL" id="JAH82319.1"/>
    </source>
</evidence>
<accession>A0A0E9VW18</accession>
<protein>
    <submittedName>
        <fullName evidence="1">Uncharacterized protein</fullName>
    </submittedName>
</protein>
<proteinExistence type="predicted"/>
<dbReference type="AlphaFoldDB" id="A0A0E9VW18"/>
<reference evidence="1" key="1">
    <citation type="submission" date="2014-11" db="EMBL/GenBank/DDBJ databases">
        <authorList>
            <person name="Amaro Gonzalez C."/>
        </authorList>
    </citation>
    <scope>NUCLEOTIDE SEQUENCE</scope>
</reference>
<dbReference type="EMBL" id="GBXM01026258">
    <property type="protein sequence ID" value="JAH82319.1"/>
    <property type="molecule type" value="Transcribed_RNA"/>
</dbReference>
<name>A0A0E9VW18_ANGAN</name>
<reference evidence="1" key="2">
    <citation type="journal article" date="2015" name="Fish Shellfish Immunol.">
        <title>Early steps in the European eel (Anguilla anguilla)-Vibrio vulnificus interaction in the gills: Role of the RtxA13 toxin.</title>
        <authorList>
            <person name="Callol A."/>
            <person name="Pajuelo D."/>
            <person name="Ebbesson L."/>
            <person name="Teles M."/>
            <person name="MacKenzie S."/>
            <person name="Amaro C."/>
        </authorList>
    </citation>
    <scope>NUCLEOTIDE SEQUENCE</scope>
</reference>
<sequence length="21" mass="2422">MLLTCKLHCQTQMQSKSVTIQ</sequence>
<organism evidence="1">
    <name type="scientific">Anguilla anguilla</name>
    <name type="common">European freshwater eel</name>
    <name type="synonym">Muraena anguilla</name>
    <dbReference type="NCBI Taxonomy" id="7936"/>
    <lineage>
        <taxon>Eukaryota</taxon>
        <taxon>Metazoa</taxon>
        <taxon>Chordata</taxon>
        <taxon>Craniata</taxon>
        <taxon>Vertebrata</taxon>
        <taxon>Euteleostomi</taxon>
        <taxon>Actinopterygii</taxon>
        <taxon>Neopterygii</taxon>
        <taxon>Teleostei</taxon>
        <taxon>Anguilliformes</taxon>
        <taxon>Anguillidae</taxon>
        <taxon>Anguilla</taxon>
    </lineage>
</organism>